<dbReference type="FunFam" id="1.10.10.10:FF:000056">
    <property type="entry name" value="IclR family transcriptional regulator"/>
    <property type="match status" value="1"/>
</dbReference>
<feature type="domain" description="HTH iclR-type" evidence="4">
    <location>
        <begin position="3"/>
        <end position="65"/>
    </location>
</feature>
<dbReference type="Pfam" id="PF01614">
    <property type="entry name" value="IclR_C"/>
    <property type="match status" value="1"/>
</dbReference>
<dbReference type="Gene3D" id="1.10.10.10">
    <property type="entry name" value="Winged helix-like DNA-binding domain superfamily/Winged helix DNA-binding domain"/>
    <property type="match status" value="1"/>
</dbReference>
<dbReference type="InterPro" id="IPR029016">
    <property type="entry name" value="GAF-like_dom_sf"/>
</dbReference>
<evidence type="ECO:0000313" key="9">
    <source>
        <dbReference type="Proteomes" id="UP000199250"/>
    </source>
</evidence>
<protein>
    <submittedName>
        <fullName evidence="7">Transcriptional regulator, IclR family</fullName>
    </submittedName>
</protein>
<organism evidence="7 9">
    <name type="scientific">Azotobacter beijerinckii</name>
    <dbReference type="NCBI Taxonomy" id="170623"/>
    <lineage>
        <taxon>Bacteria</taxon>
        <taxon>Pseudomonadati</taxon>
        <taxon>Pseudomonadota</taxon>
        <taxon>Gammaproteobacteria</taxon>
        <taxon>Pseudomonadales</taxon>
        <taxon>Pseudomonadaceae</taxon>
        <taxon>Azotobacter</taxon>
    </lineage>
</organism>
<dbReference type="AlphaFoldDB" id="A0A1H6RCG8"/>
<dbReference type="Gene3D" id="3.30.450.40">
    <property type="match status" value="1"/>
</dbReference>
<dbReference type="PROSITE" id="PS51078">
    <property type="entry name" value="ICLR_ED"/>
    <property type="match status" value="1"/>
</dbReference>
<keyword evidence="1" id="KW-0805">Transcription regulation</keyword>
<dbReference type="SUPFAM" id="SSF46785">
    <property type="entry name" value="Winged helix' DNA-binding domain"/>
    <property type="match status" value="1"/>
</dbReference>
<evidence type="ECO:0000313" key="6">
    <source>
        <dbReference type="EMBL" id="SEI39945.1"/>
    </source>
</evidence>
<dbReference type="PROSITE" id="PS51077">
    <property type="entry name" value="HTH_ICLR"/>
    <property type="match status" value="1"/>
</dbReference>
<keyword evidence="2" id="KW-0238">DNA-binding</keyword>
<keyword evidence="3" id="KW-0804">Transcription</keyword>
<dbReference type="InterPro" id="IPR014757">
    <property type="entry name" value="Tscrpt_reg_IclR_C"/>
</dbReference>
<proteinExistence type="predicted"/>
<dbReference type="Pfam" id="PF09339">
    <property type="entry name" value="HTH_IclR"/>
    <property type="match status" value="1"/>
</dbReference>
<dbReference type="OrthoDB" id="9807558at2"/>
<name>A0A1H6RCG8_9GAMM</name>
<dbReference type="GO" id="GO:0045892">
    <property type="term" value="P:negative regulation of DNA-templated transcription"/>
    <property type="evidence" value="ECO:0007669"/>
    <property type="project" value="TreeGrafter"/>
</dbReference>
<dbReference type="InterPro" id="IPR036388">
    <property type="entry name" value="WH-like_DNA-bd_sf"/>
</dbReference>
<dbReference type="SUPFAM" id="SSF55781">
    <property type="entry name" value="GAF domain-like"/>
    <property type="match status" value="1"/>
</dbReference>
<evidence type="ECO:0000313" key="7">
    <source>
        <dbReference type="EMBL" id="SEI50924.1"/>
    </source>
</evidence>
<dbReference type="RefSeq" id="WP_090729823.1">
    <property type="nucleotide sequence ID" value="NZ_FNYO01000002.1"/>
</dbReference>
<dbReference type="PANTHER" id="PTHR30136:SF35">
    <property type="entry name" value="HTH-TYPE TRANSCRIPTIONAL REGULATOR RV1719"/>
    <property type="match status" value="1"/>
</dbReference>
<dbReference type="SMART" id="SM00346">
    <property type="entry name" value="HTH_ICLR"/>
    <property type="match status" value="1"/>
</dbReference>
<gene>
    <name evidence="7" type="ORF">SAMN04244572_00620</name>
    <name evidence="6" type="ORF">SAMN04244579_00229</name>
</gene>
<dbReference type="PANTHER" id="PTHR30136">
    <property type="entry name" value="HELIX-TURN-HELIX TRANSCRIPTIONAL REGULATOR, ICLR FAMILY"/>
    <property type="match status" value="1"/>
</dbReference>
<dbReference type="Proteomes" id="UP000199005">
    <property type="component" value="Unassembled WGS sequence"/>
</dbReference>
<accession>A0A1H6RCG8</accession>
<evidence type="ECO:0000256" key="1">
    <source>
        <dbReference type="ARBA" id="ARBA00023015"/>
    </source>
</evidence>
<dbReference type="GO" id="GO:0003700">
    <property type="term" value="F:DNA-binding transcription factor activity"/>
    <property type="evidence" value="ECO:0007669"/>
    <property type="project" value="TreeGrafter"/>
</dbReference>
<dbReference type="InterPro" id="IPR005471">
    <property type="entry name" value="Tscrpt_reg_IclR_N"/>
</dbReference>
<dbReference type="InterPro" id="IPR036390">
    <property type="entry name" value="WH_DNA-bd_sf"/>
</dbReference>
<dbReference type="STRING" id="170623.SAMN04244579_00229"/>
<evidence type="ECO:0000256" key="2">
    <source>
        <dbReference type="ARBA" id="ARBA00023125"/>
    </source>
</evidence>
<dbReference type="Proteomes" id="UP000199250">
    <property type="component" value="Unassembled WGS sequence"/>
</dbReference>
<dbReference type="EMBL" id="FNYO01000002">
    <property type="protein sequence ID" value="SEI39945.1"/>
    <property type="molecule type" value="Genomic_DNA"/>
</dbReference>
<evidence type="ECO:0000259" key="5">
    <source>
        <dbReference type="PROSITE" id="PS51078"/>
    </source>
</evidence>
<dbReference type="GO" id="GO:0003677">
    <property type="term" value="F:DNA binding"/>
    <property type="evidence" value="ECO:0007669"/>
    <property type="project" value="UniProtKB-KW"/>
</dbReference>
<dbReference type="EMBL" id="FNYQ01000006">
    <property type="protein sequence ID" value="SEI50924.1"/>
    <property type="molecule type" value="Genomic_DNA"/>
</dbReference>
<evidence type="ECO:0000313" key="8">
    <source>
        <dbReference type="Proteomes" id="UP000199005"/>
    </source>
</evidence>
<evidence type="ECO:0000256" key="3">
    <source>
        <dbReference type="ARBA" id="ARBA00023163"/>
    </source>
</evidence>
<feature type="domain" description="IclR-ED" evidence="5">
    <location>
        <begin position="66"/>
        <end position="253"/>
    </location>
</feature>
<evidence type="ECO:0000259" key="4">
    <source>
        <dbReference type="PROSITE" id="PS51077"/>
    </source>
</evidence>
<reference evidence="8 9" key="1">
    <citation type="submission" date="2016-10" db="EMBL/GenBank/DDBJ databases">
        <authorList>
            <person name="de Groot N.N."/>
        </authorList>
    </citation>
    <scope>NUCLEOTIDE SEQUENCE [LARGE SCALE GENOMIC DNA]</scope>
    <source>
        <strain evidence="6 8">DSM 1041</strain>
        <strain evidence="7 9">DSM 373</strain>
    </source>
</reference>
<dbReference type="InterPro" id="IPR050707">
    <property type="entry name" value="HTH_MetabolicPath_Reg"/>
</dbReference>
<sequence>MAGSQIERALSLLESLTADPGGTPLQSLADRLLIPKSATHRMLAELIRLGYVRQDPQTSRYQLSTKLVALGFRYLANSGADVVQPILDRLAEETGELVRLGVIDGERLTWIAKSQGARGGLRYDPDMGRDAPLSSTASGHAWLASMGDEEALARVAQQAAVDPAELGPNAPRSSAELLERLHLARAHGYAWVVESSAVGTAAMAAAVRDPRNHRPIGVLSLAGPSARLGEARMHQLAPRLLAASAELSEASQASELFPCGLG</sequence>